<reference evidence="1" key="1">
    <citation type="submission" date="2021-02" db="EMBL/GenBank/DDBJ databases">
        <authorList>
            <consortium name="DOE Joint Genome Institute"/>
            <person name="Ahrendt S."/>
            <person name="Looney B.P."/>
            <person name="Miyauchi S."/>
            <person name="Morin E."/>
            <person name="Drula E."/>
            <person name="Courty P.E."/>
            <person name="Chicoki N."/>
            <person name="Fauchery L."/>
            <person name="Kohler A."/>
            <person name="Kuo A."/>
            <person name="Labutti K."/>
            <person name="Pangilinan J."/>
            <person name="Lipzen A."/>
            <person name="Riley R."/>
            <person name="Andreopoulos W."/>
            <person name="He G."/>
            <person name="Johnson J."/>
            <person name="Barry K.W."/>
            <person name="Grigoriev I.V."/>
            <person name="Nagy L."/>
            <person name="Hibbett D."/>
            <person name="Henrissat B."/>
            <person name="Matheny P.B."/>
            <person name="Labbe J."/>
            <person name="Martin F."/>
        </authorList>
    </citation>
    <scope>NUCLEOTIDE SEQUENCE</scope>
    <source>
        <strain evidence="1">FP105234-sp</strain>
    </source>
</reference>
<sequence length="142" mass="15833">MGPTPMYPRAKRLSQGLPGCPFAFVTRTSRPFKVAWPSLRPFHACQGSWHAARLPRARGEDGRMRMVGSRGTVFRACRGTTGAPRCLWFAPTRACLLGVDNFWKPRMLRACLLFFSHAAYIASMMVDIIINIVGLPVPMPDP</sequence>
<keyword evidence="2" id="KW-1185">Reference proteome</keyword>
<protein>
    <submittedName>
        <fullName evidence="1">Uncharacterized protein</fullName>
    </submittedName>
</protein>
<dbReference type="EMBL" id="MU275913">
    <property type="protein sequence ID" value="KAI0047014.1"/>
    <property type="molecule type" value="Genomic_DNA"/>
</dbReference>
<evidence type="ECO:0000313" key="2">
    <source>
        <dbReference type="Proteomes" id="UP000814033"/>
    </source>
</evidence>
<gene>
    <name evidence="1" type="ORF">FA95DRAFT_1297164</name>
</gene>
<accession>A0ACB8RS68</accession>
<proteinExistence type="predicted"/>
<dbReference type="Proteomes" id="UP000814033">
    <property type="component" value="Unassembled WGS sequence"/>
</dbReference>
<organism evidence="1 2">
    <name type="scientific">Auriscalpium vulgare</name>
    <dbReference type="NCBI Taxonomy" id="40419"/>
    <lineage>
        <taxon>Eukaryota</taxon>
        <taxon>Fungi</taxon>
        <taxon>Dikarya</taxon>
        <taxon>Basidiomycota</taxon>
        <taxon>Agaricomycotina</taxon>
        <taxon>Agaricomycetes</taxon>
        <taxon>Russulales</taxon>
        <taxon>Auriscalpiaceae</taxon>
        <taxon>Auriscalpium</taxon>
    </lineage>
</organism>
<comment type="caution">
    <text evidence="1">The sequence shown here is derived from an EMBL/GenBank/DDBJ whole genome shotgun (WGS) entry which is preliminary data.</text>
</comment>
<reference evidence="1" key="2">
    <citation type="journal article" date="2022" name="New Phytol.">
        <title>Evolutionary transition to the ectomycorrhizal habit in the genomes of a hyperdiverse lineage of mushroom-forming fungi.</title>
        <authorList>
            <person name="Looney B."/>
            <person name="Miyauchi S."/>
            <person name="Morin E."/>
            <person name="Drula E."/>
            <person name="Courty P.E."/>
            <person name="Kohler A."/>
            <person name="Kuo A."/>
            <person name="LaButti K."/>
            <person name="Pangilinan J."/>
            <person name="Lipzen A."/>
            <person name="Riley R."/>
            <person name="Andreopoulos W."/>
            <person name="He G."/>
            <person name="Johnson J."/>
            <person name="Nolan M."/>
            <person name="Tritt A."/>
            <person name="Barry K.W."/>
            <person name="Grigoriev I.V."/>
            <person name="Nagy L.G."/>
            <person name="Hibbett D."/>
            <person name="Henrissat B."/>
            <person name="Matheny P.B."/>
            <person name="Labbe J."/>
            <person name="Martin F.M."/>
        </authorList>
    </citation>
    <scope>NUCLEOTIDE SEQUENCE</scope>
    <source>
        <strain evidence="1">FP105234-sp</strain>
    </source>
</reference>
<name>A0ACB8RS68_9AGAM</name>
<evidence type="ECO:0000313" key="1">
    <source>
        <dbReference type="EMBL" id="KAI0047014.1"/>
    </source>
</evidence>